<protein>
    <recommendedName>
        <fullName evidence="3">Hint domain-containing protein</fullName>
    </recommendedName>
</protein>
<dbReference type="EMBL" id="MT143156">
    <property type="protein sequence ID" value="QJA93534.1"/>
    <property type="molecule type" value="Genomic_DNA"/>
</dbReference>
<organism evidence="4">
    <name type="scientific">viral metagenome</name>
    <dbReference type="NCBI Taxonomy" id="1070528"/>
    <lineage>
        <taxon>unclassified sequences</taxon>
        <taxon>metagenomes</taxon>
        <taxon>organismal metagenomes</taxon>
    </lineage>
</organism>
<accession>A0A6M3LJN3</accession>
<dbReference type="InterPro" id="IPR003587">
    <property type="entry name" value="Hint_dom_N"/>
</dbReference>
<dbReference type="Gene3D" id="2.170.16.10">
    <property type="entry name" value="Hedgehog/Intein (Hint) domain"/>
    <property type="match status" value="1"/>
</dbReference>
<evidence type="ECO:0000256" key="2">
    <source>
        <dbReference type="ARBA" id="ARBA00023000"/>
    </source>
</evidence>
<dbReference type="PROSITE" id="PS50818">
    <property type="entry name" value="INTEIN_C_TER"/>
    <property type="match status" value="1"/>
</dbReference>
<dbReference type="InterPro" id="IPR006141">
    <property type="entry name" value="Intein_N"/>
</dbReference>
<feature type="domain" description="Hint" evidence="3">
    <location>
        <begin position="189"/>
        <end position="299"/>
    </location>
</feature>
<evidence type="ECO:0000259" key="3">
    <source>
        <dbReference type="SMART" id="SM00306"/>
    </source>
</evidence>
<dbReference type="GO" id="GO:0016539">
    <property type="term" value="P:intein-mediated protein splicing"/>
    <property type="evidence" value="ECO:0007669"/>
    <property type="project" value="InterPro"/>
</dbReference>
<dbReference type="SUPFAM" id="SSF51294">
    <property type="entry name" value="Hedgehog/intein (Hint) domain"/>
    <property type="match status" value="1"/>
</dbReference>
<dbReference type="SMART" id="SM00306">
    <property type="entry name" value="HintN"/>
    <property type="match status" value="1"/>
</dbReference>
<evidence type="ECO:0000256" key="1">
    <source>
        <dbReference type="ARBA" id="ARBA00022813"/>
    </source>
</evidence>
<keyword evidence="2" id="KW-0651">Protein splicing</keyword>
<dbReference type="SUPFAM" id="SSF55608">
    <property type="entry name" value="Homing endonucleases"/>
    <property type="match status" value="1"/>
</dbReference>
<reference evidence="4" key="1">
    <citation type="submission" date="2020-03" db="EMBL/GenBank/DDBJ databases">
        <title>The deep terrestrial virosphere.</title>
        <authorList>
            <person name="Holmfeldt K."/>
            <person name="Nilsson E."/>
            <person name="Simone D."/>
            <person name="Lopez-Fernandez M."/>
            <person name="Wu X."/>
            <person name="de Brujin I."/>
            <person name="Lundin D."/>
            <person name="Andersson A."/>
            <person name="Bertilsson S."/>
            <person name="Dopson M."/>
        </authorList>
    </citation>
    <scope>NUCLEOTIDE SEQUENCE</scope>
    <source>
        <strain evidence="4">MM415B04199</strain>
    </source>
</reference>
<proteinExistence type="predicted"/>
<dbReference type="CDD" id="cd00081">
    <property type="entry name" value="Hint"/>
    <property type="match status" value="1"/>
</dbReference>
<keyword evidence="1" id="KW-0068">Autocatalytic cleavage</keyword>
<name>A0A6M3LJN3_9ZZZZ</name>
<evidence type="ECO:0000313" key="4">
    <source>
        <dbReference type="EMBL" id="QJA93534.1"/>
    </source>
</evidence>
<dbReference type="AlphaFoldDB" id="A0A6M3LJN3"/>
<dbReference type="PROSITE" id="PS50817">
    <property type="entry name" value="INTEIN_N_TER"/>
    <property type="match status" value="1"/>
</dbReference>
<dbReference type="InterPro" id="IPR030934">
    <property type="entry name" value="Intein_C"/>
</dbReference>
<dbReference type="GO" id="GO:0004519">
    <property type="term" value="F:endonuclease activity"/>
    <property type="evidence" value="ECO:0007669"/>
    <property type="project" value="InterPro"/>
</dbReference>
<gene>
    <name evidence="4" type="ORF">MM415B04199_0009</name>
</gene>
<dbReference type="InterPro" id="IPR027434">
    <property type="entry name" value="Homing_endonucl"/>
</dbReference>
<sequence>MQVKSVEIPYNWSDEFRLYTPSDDHMGTKHHAGKALKKECIDVIKADKRGLWIHLADKGEFITPSDPRWDTEVVEDWVKPDNIAECQTDYWCETYMPIQKQCAGLLEGNHEDAIRTHSHVDVQANICKRFGVDNLGYACFIRFVFKRRNSTEAHSFTGFFTHGSGCAITKGAKLNRLQRIMESFDADLYACLHPKTKVLSSNLEWMPIGDVKVGDELLGVDEYPQYGLCRGVVHTKVLEVNRRYSDSYLMELNDGTEIITTAEHPWLNRRRHNGVSRGGNYNWYRTDKLRIGDKLLRVFPVWDKNNSWGDGYIAGLLDGEGSITVGGSSRARMVAFAQKEGLVLDYYEDYLQRKGIRYRKNLNTSSNCYQVVVRKDATQLIGGVQPIRLKEKARALVEKRLQNPDKSIVTRIIPSGRQEVVTIKTDSHTFIAEGLATHNCGHMHDLITDSKPYLTLDSKNRIKQKEKVGAVAGCWFSTYTQDVRASYGEKKTYPPTAIGSVVFTIKPLKGEVSVSVL</sequence>
<dbReference type="InterPro" id="IPR036844">
    <property type="entry name" value="Hint_dom_sf"/>
</dbReference>